<proteinExistence type="predicted"/>
<keyword evidence="4" id="KW-1185">Reference proteome</keyword>
<evidence type="ECO:0000313" key="4">
    <source>
        <dbReference type="Proteomes" id="UP000230233"/>
    </source>
</evidence>
<reference evidence="4" key="1">
    <citation type="submission" date="2017-10" db="EMBL/GenBank/DDBJ databases">
        <title>Rapid genome shrinkage in a self-fertile nematode reveals novel sperm competition proteins.</title>
        <authorList>
            <person name="Yin D."/>
            <person name="Schwarz E.M."/>
            <person name="Thomas C.G."/>
            <person name="Felde R.L."/>
            <person name="Korf I.F."/>
            <person name="Cutter A.D."/>
            <person name="Schartner C.M."/>
            <person name="Ralston E.J."/>
            <person name="Meyer B.J."/>
            <person name="Haag E.S."/>
        </authorList>
    </citation>
    <scope>NUCLEOTIDE SEQUENCE [LARGE SCALE GENOMIC DNA]</scope>
    <source>
        <strain evidence="4">JU1422</strain>
    </source>
</reference>
<gene>
    <name evidence="3" type="primary">Cnig_chr_IV.g13248</name>
    <name evidence="3" type="ORF">B9Z55_013248</name>
</gene>
<accession>A0A2G5U0T2</accession>
<evidence type="ECO:0000256" key="1">
    <source>
        <dbReference type="SAM" id="MobiDB-lite"/>
    </source>
</evidence>
<feature type="chain" id="PRO_5013673858" evidence="2">
    <location>
        <begin position="20"/>
        <end position="75"/>
    </location>
</feature>
<dbReference type="EMBL" id="PDUG01000004">
    <property type="protein sequence ID" value="PIC33167.1"/>
    <property type="molecule type" value="Genomic_DNA"/>
</dbReference>
<feature type="region of interest" description="Disordered" evidence="1">
    <location>
        <begin position="33"/>
        <end position="58"/>
    </location>
</feature>
<dbReference type="OrthoDB" id="5836357at2759"/>
<sequence>MKLIFLLAFLLISIGASSAVMGFRDKIFVPELPGRTNRLEPPRRQVRASSFDPRDLKTSPRVINRRGKIVRRTSP</sequence>
<name>A0A2G5U0T2_9PELO</name>
<evidence type="ECO:0000256" key="2">
    <source>
        <dbReference type="SAM" id="SignalP"/>
    </source>
</evidence>
<organism evidence="3 4">
    <name type="scientific">Caenorhabditis nigoni</name>
    <dbReference type="NCBI Taxonomy" id="1611254"/>
    <lineage>
        <taxon>Eukaryota</taxon>
        <taxon>Metazoa</taxon>
        <taxon>Ecdysozoa</taxon>
        <taxon>Nematoda</taxon>
        <taxon>Chromadorea</taxon>
        <taxon>Rhabditida</taxon>
        <taxon>Rhabditina</taxon>
        <taxon>Rhabditomorpha</taxon>
        <taxon>Rhabditoidea</taxon>
        <taxon>Rhabditidae</taxon>
        <taxon>Peloderinae</taxon>
        <taxon>Caenorhabditis</taxon>
    </lineage>
</organism>
<keyword evidence="2" id="KW-0732">Signal</keyword>
<dbReference type="AlphaFoldDB" id="A0A2G5U0T2"/>
<comment type="caution">
    <text evidence="3">The sequence shown here is derived from an EMBL/GenBank/DDBJ whole genome shotgun (WGS) entry which is preliminary data.</text>
</comment>
<feature type="signal peptide" evidence="2">
    <location>
        <begin position="1"/>
        <end position="19"/>
    </location>
</feature>
<protein>
    <submittedName>
        <fullName evidence="3">Uncharacterized protein</fullName>
    </submittedName>
</protein>
<dbReference type="Proteomes" id="UP000230233">
    <property type="component" value="Chromosome IV"/>
</dbReference>
<evidence type="ECO:0000313" key="3">
    <source>
        <dbReference type="EMBL" id="PIC33167.1"/>
    </source>
</evidence>